<gene>
    <name evidence="2" type="ORF">Tci_041937</name>
</gene>
<evidence type="ECO:0000313" key="2">
    <source>
        <dbReference type="EMBL" id="GEU69959.1"/>
    </source>
</evidence>
<dbReference type="AlphaFoldDB" id="A0A6L2M938"/>
<dbReference type="PANTHER" id="PTHR35317">
    <property type="entry name" value="OS04G0629600 PROTEIN"/>
    <property type="match status" value="1"/>
</dbReference>
<accession>A0A6L2M938</accession>
<dbReference type="EMBL" id="BKCJ010006029">
    <property type="protein sequence ID" value="GEU69959.1"/>
    <property type="molecule type" value="Genomic_DNA"/>
</dbReference>
<organism evidence="2">
    <name type="scientific">Tanacetum cinerariifolium</name>
    <name type="common">Dalmatian daisy</name>
    <name type="synonym">Chrysanthemum cinerariifolium</name>
    <dbReference type="NCBI Taxonomy" id="118510"/>
    <lineage>
        <taxon>Eukaryota</taxon>
        <taxon>Viridiplantae</taxon>
        <taxon>Streptophyta</taxon>
        <taxon>Embryophyta</taxon>
        <taxon>Tracheophyta</taxon>
        <taxon>Spermatophyta</taxon>
        <taxon>Magnoliopsida</taxon>
        <taxon>eudicotyledons</taxon>
        <taxon>Gunneridae</taxon>
        <taxon>Pentapetalae</taxon>
        <taxon>asterids</taxon>
        <taxon>campanulids</taxon>
        <taxon>Asterales</taxon>
        <taxon>Asteraceae</taxon>
        <taxon>Asteroideae</taxon>
        <taxon>Anthemideae</taxon>
        <taxon>Anthemidinae</taxon>
        <taxon>Tanacetum</taxon>
    </lineage>
</organism>
<sequence>MLKPSNYSLWAIRMQIILEANGLWETIEPNEKTQADNRKDKTAIVFLYQALPEDQLHQITKHKTAKAIWDALKTRHIGEKRVQQARLQTLKSDFEMLHMKEDDTIDTFTEKLTTLVKKAASLGHTMEDETLVRKLLNAVPDRFLQIVASIEQYSDLDTISLDEAIGRLKTFEERLKYKNERLVNTQERLLFTRHEDQGQQFRRRGHEKYDQPGLKEDHNNEGGSNQKKYDQPGLKEDHNNESGSNHKNMINMDIMKITAVNLKVASKKGKEKLEHFGVKLEEEKEYHDRKLFHPMQPNKRSIQYNNIKIKEEETSSTSSEDLVINGECSHVMMNFGEEAQAMQPAHNSSHMLEEATTTGTSILANT</sequence>
<feature type="compositionally biased region" description="Basic and acidic residues" evidence="1">
    <location>
        <begin position="227"/>
        <end position="240"/>
    </location>
</feature>
<reference evidence="2" key="1">
    <citation type="journal article" date="2019" name="Sci. Rep.">
        <title>Draft genome of Tanacetum cinerariifolium, the natural source of mosquito coil.</title>
        <authorList>
            <person name="Yamashiro T."/>
            <person name="Shiraishi A."/>
            <person name="Satake H."/>
            <person name="Nakayama K."/>
        </authorList>
    </citation>
    <scope>NUCLEOTIDE SEQUENCE</scope>
</reference>
<protein>
    <submittedName>
        <fullName evidence="2">Zinc finger, CCHC-type</fullName>
    </submittedName>
</protein>
<evidence type="ECO:0000256" key="1">
    <source>
        <dbReference type="SAM" id="MobiDB-lite"/>
    </source>
</evidence>
<proteinExistence type="predicted"/>
<dbReference type="Pfam" id="PF14223">
    <property type="entry name" value="Retrotran_gag_2"/>
    <property type="match status" value="1"/>
</dbReference>
<feature type="compositionally biased region" description="Basic and acidic residues" evidence="1">
    <location>
        <begin position="207"/>
        <end position="220"/>
    </location>
</feature>
<comment type="caution">
    <text evidence="2">The sequence shown here is derived from an EMBL/GenBank/DDBJ whole genome shotgun (WGS) entry which is preliminary data.</text>
</comment>
<feature type="region of interest" description="Disordered" evidence="1">
    <location>
        <begin position="193"/>
        <end position="249"/>
    </location>
</feature>
<dbReference type="PANTHER" id="PTHR35317:SF38">
    <property type="entry name" value="RNA-DIRECTED DNA POLYMERASE"/>
    <property type="match status" value="1"/>
</dbReference>
<name>A0A6L2M938_TANCI</name>